<accession>A0AAU9D3R1</accession>
<dbReference type="SUPFAM" id="SSF53955">
    <property type="entry name" value="Lysozyme-like"/>
    <property type="match status" value="1"/>
</dbReference>
<organism evidence="2 3">
    <name type="scientific">Haliovirga abyssi</name>
    <dbReference type="NCBI Taxonomy" id="2996794"/>
    <lineage>
        <taxon>Bacteria</taxon>
        <taxon>Fusobacteriati</taxon>
        <taxon>Fusobacteriota</taxon>
        <taxon>Fusobacteriia</taxon>
        <taxon>Fusobacteriales</taxon>
        <taxon>Haliovirgaceae</taxon>
        <taxon>Haliovirga</taxon>
    </lineage>
</organism>
<dbReference type="Proteomes" id="UP001321582">
    <property type="component" value="Chromosome"/>
</dbReference>
<evidence type="ECO:0000313" key="2">
    <source>
        <dbReference type="EMBL" id="BDU50599.1"/>
    </source>
</evidence>
<reference evidence="2 3" key="1">
    <citation type="submission" date="2022-11" db="EMBL/GenBank/DDBJ databases">
        <title>Haliovirga abyssi gen. nov., sp. nov., a mesophilic fermentative bacterium isolated from the Iheya North hydrothermal field and the proposal of Haliovirgaceae fam. nov.</title>
        <authorList>
            <person name="Miyazaki U."/>
            <person name="Tame A."/>
            <person name="Miyazaki J."/>
            <person name="Takai K."/>
            <person name="Sawayama S."/>
            <person name="Kitajima M."/>
            <person name="Okamoto A."/>
            <person name="Nakagawa S."/>
        </authorList>
    </citation>
    <scope>NUCLEOTIDE SEQUENCE [LARGE SCALE GENOMIC DNA]</scope>
    <source>
        <strain evidence="2 3">IC12</strain>
    </source>
</reference>
<dbReference type="Pfam" id="PF01464">
    <property type="entry name" value="SLT"/>
    <property type="match status" value="1"/>
</dbReference>
<dbReference type="InterPro" id="IPR023346">
    <property type="entry name" value="Lysozyme-like_dom_sf"/>
</dbReference>
<keyword evidence="3" id="KW-1185">Reference proteome</keyword>
<dbReference type="KEGG" id="haby:HLVA_11680"/>
<sequence>MKKFFIISLLLVLILSLGVLYSKLKFPVKYINYVTEISEKYNVERISILALIKAESNFRETAISSKGAVGMMQLMPSTAKWIAKKRGIKFDINDLYKYKTNIEIGVIYYKYLYENLNGDFEKILAAYNAGISRIENEQWKKISETRKYVWKVKIYRFFYSLLFR</sequence>
<dbReference type="CDD" id="cd16896">
    <property type="entry name" value="LT_Slt70-like"/>
    <property type="match status" value="1"/>
</dbReference>
<feature type="domain" description="Transglycosylase SLT" evidence="1">
    <location>
        <begin position="33"/>
        <end position="139"/>
    </location>
</feature>
<gene>
    <name evidence="2" type="ORF">HLVA_11680</name>
</gene>
<evidence type="ECO:0000259" key="1">
    <source>
        <dbReference type="Pfam" id="PF01464"/>
    </source>
</evidence>
<dbReference type="RefSeq" id="WP_307903463.1">
    <property type="nucleotide sequence ID" value="NZ_AP027059.1"/>
</dbReference>
<evidence type="ECO:0000313" key="3">
    <source>
        <dbReference type="Proteomes" id="UP001321582"/>
    </source>
</evidence>
<dbReference type="AlphaFoldDB" id="A0AAU9D3R1"/>
<dbReference type="InterPro" id="IPR008258">
    <property type="entry name" value="Transglycosylase_SLT_dom_1"/>
</dbReference>
<dbReference type="PANTHER" id="PTHR37423">
    <property type="entry name" value="SOLUBLE LYTIC MUREIN TRANSGLYCOSYLASE-RELATED"/>
    <property type="match status" value="1"/>
</dbReference>
<name>A0AAU9D3R1_9FUSO</name>
<protein>
    <submittedName>
        <fullName evidence="2">Lytic transglycosylase</fullName>
    </submittedName>
</protein>
<dbReference type="EMBL" id="AP027059">
    <property type="protein sequence ID" value="BDU50599.1"/>
    <property type="molecule type" value="Genomic_DNA"/>
</dbReference>
<dbReference type="Gene3D" id="1.10.530.10">
    <property type="match status" value="1"/>
</dbReference>
<proteinExistence type="predicted"/>
<dbReference type="PANTHER" id="PTHR37423:SF2">
    <property type="entry name" value="MEMBRANE-BOUND LYTIC MUREIN TRANSGLYCOSYLASE C"/>
    <property type="match status" value="1"/>
</dbReference>